<dbReference type="PANTHER" id="PTHR21262:SF12">
    <property type="entry name" value="GTP DIPHOSPHOKINASE CRSH, CHLOROPLASTIC-RELATED"/>
    <property type="match status" value="1"/>
</dbReference>
<dbReference type="InParanoid" id="D8R0W8"/>
<feature type="domain" description="EF-hand" evidence="3">
    <location>
        <begin position="526"/>
        <end position="561"/>
    </location>
</feature>
<dbReference type="SMART" id="SM00054">
    <property type="entry name" value="EFh"/>
    <property type="match status" value="2"/>
</dbReference>
<organism evidence="5">
    <name type="scientific">Selaginella moellendorffii</name>
    <name type="common">Spikemoss</name>
    <dbReference type="NCBI Taxonomy" id="88036"/>
    <lineage>
        <taxon>Eukaryota</taxon>
        <taxon>Viridiplantae</taxon>
        <taxon>Streptophyta</taxon>
        <taxon>Embryophyta</taxon>
        <taxon>Tracheophyta</taxon>
        <taxon>Lycopodiopsida</taxon>
        <taxon>Selaginellales</taxon>
        <taxon>Selaginellaceae</taxon>
        <taxon>Selaginella</taxon>
    </lineage>
</organism>
<evidence type="ECO:0000256" key="1">
    <source>
        <dbReference type="ARBA" id="ARBA00022837"/>
    </source>
</evidence>
<dbReference type="PROSITE" id="PS50222">
    <property type="entry name" value="EF_HAND_2"/>
    <property type="match status" value="1"/>
</dbReference>
<dbReference type="STRING" id="88036.D8R0W8"/>
<name>D8R0W8_SELML</name>
<gene>
    <name evidence="4" type="ORF">SELMODRAFT_83164</name>
</gene>
<dbReference type="GO" id="GO:0015969">
    <property type="term" value="P:guanosine tetraphosphate metabolic process"/>
    <property type="evidence" value="ECO:0007669"/>
    <property type="project" value="InterPro"/>
</dbReference>
<dbReference type="InterPro" id="IPR002048">
    <property type="entry name" value="EF_hand_dom"/>
</dbReference>
<evidence type="ECO:0000259" key="3">
    <source>
        <dbReference type="PROSITE" id="PS50222"/>
    </source>
</evidence>
<dbReference type="Pfam" id="PF04607">
    <property type="entry name" value="RelA_SpoT"/>
    <property type="match status" value="1"/>
</dbReference>
<evidence type="ECO:0000256" key="2">
    <source>
        <dbReference type="SAM" id="MobiDB-lite"/>
    </source>
</evidence>
<dbReference type="InterPro" id="IPR043519">
    <property type="entry name" value="NT_sf"/>
</dbReference>
<feature type="region of interest" description="Disordered" evidence="2">
    <location>
        <begin position="78"/>
        <end position="112"/>
    </location>
</feature>
<keyword evidence="5" id="KW-1185">Reference proteome</keyword>
<proteinExistence type="predicted"/>
<dbReference type="InterPro" id="IPR007685">
    <property type="entry name" value="RelA_SpoT"/>
</dbReference>
<dbReference type="InterPro" id="IPR018247">
    <property type="entry name" value="EF_Hand_1_Ca_BS"/>
</dbReference>
<dbReference type="OrthoDB" id="427950at2759"/>
<dbReference type="EMBL" id="GL377570">
    <property type="protein sequence ID" value="EFJ33802.1"/>
    <property type="molecule type" value="Genomic_DNA"/>
</dbReference>
<dbReference type="HOGENOM" id="CLU_022292_1_0_1"/>
<dbReference type="SMART" id="SM00954">
    <property type="entry name" value="RelA_SpoT"/>
    <property type="match status" value="1"/>
</dbReference>
<dbReference type="CDD" id="cd05399">
    <property type="entry name" value="NT_Rel-Spo_like"/>
    <property type="match status" value="1"/>
</dbReference>
<dbReference type="SUPFAM" id="SSF109604">
    <property type="entry name" value="HD-domain/PDEase-like"/>
    <property type="match status" value="1"/>
</dbReference>
<dbReference type="SUPFAM" id="SSF47473">
    <property type="entry name" value="EF-hand"/>
    <property type="match status" value="1"/>
</dbReference>
<dbReference type="Proteomes" id="UP000001514">
    <property type="component" value="Unassembled WGS sequence"/>
</dbReference>
<dbReference type="FunCoup" id="D8R0W8">
    <property type="interactions" value="1694"/>
</dbReference>
<dbReference type="Pfam" id="PF13499">
    <property type="entry name" value="EF-hand_7"/>
    <property type="match status" value="1"/>
</dbReference>
<dbReference type="InterPro" id="IPR011992">
    <property type="entry name" value="EF-hand-dom_pair"/>
</dbReference>
<dbReference type="Gene3D" id="1.10.3210.10">
    <property type="entry name" value="Hypothetical protein af1432"/>
    <property type="match status" value="1"/>
</dbReference>
<dbReference type="eggNOG" id="KOG1157">
    <property type="taxonomic scope" value="Eukaryota"/>
</dbReference>
<dbReference type="Pfam" id="PF13328">
    <property type="entry name" value="HD_4"/>
    <property type="match status" value="1"/>
</dbReference>
<sequence length="595" mass="65953">MSLCTSSSGHSFPELRFSCHSRLVKKSQHLGTKFSQGVFLVGYKQSCSWGHHFRKRARASRHVRAFLQDGIDCGATSPDREPLPGIKKGGGGGASRWCSSSDHKETTERSRVKEEEFSIDAAKLPQVFQLLSAWDTLSERLSPEILQCNGSQLLLSTLKVALPALQLAPYSKDGRFQLSRALAIAYTLADLHMDAEVIASGILRVAMETEVLSLTDVQRELGAGAFHLLDDSLRVNQLACCLDNLDDENANMLRDFSLAYHDIRAMVVELASRLDEMRHVDCLPRLRQQMAALENMQLYAPLAHALGLGTLSQELEDMAFRILFPDSYQCVEDWLQSHWGDGEAIIAESIKQLKAALEADSVLQGMVESVKVTGRRKSRFSTMKKLLRDGRGPDQVYDILGLRVILFPKTGAGEEAGIAACYRAQKIVTNMWKEVPGRMKDYIAKPKLNGYSSLHLAVFLTKYGPWSLPMELQIRTSAMHAHAVAGGSSHALYKGGLTDPRQVENFKAVMLAAAKTAACRFQSDTVSEPNADHVFRMFDKNSDGIISKEEFHDVLLQLGADKGDTSELLRLLDTNTDGSVDTNEFAELKRQVLSY</sequence>
<dbReference type="GO" id="GO:0005509">
    <property type="term" value="F:calcium ion binding"/>
    <property type="evidence" value="ECO:0007669"/>
    <property type="project" value="InterPro"/>
</dbReference>
<dbReference type="SUPFAM" id="SSF81301">
    <property type="entry name" value="Nucleotidyltransferase"/>
    <property type="match status" value="1"/>
</dbReference>
<dbReference type="CDD" id="cd00051">
    <property type="entry name" value="EFh"/>
    <property type="match status" value="1"/>
</dbReference>
<reference evidence="4 5" key="1">
    <citation type="journal article" date="2011" name="Science">
        <title>The Selaginella genome identifies genetic changes associated with the evolution of vascular plants.</title>
        <authorList>
            <person name="Banks J.A."/>
            <person name="Nishiyama T."/>
            <person name="Hasebe M."/>
            <person name="Bowman J.L."/>
            <person name="Gribskov M."/>
            <person name="dePamphilis C."/>
            <person name="Albert V.A."/>
            <person name="Aono N."/>
            <person name="Aoyama T."/>
            <person name="Ambrose B.A."/>
            <person name="Ashton N.W."/>
            <person name="Axtell M.J."/>
            <person name="Barker E."/>
            <person name="Barker M.S."/>
            <person name="Bennetzen J.L."/>
            <person name="Bonawitz N.D."/>
            <person name="Chapple C."/>
            <person name="Cheng C."/>
            <person name="Correa L.G."/>
            <person name="Dacre M."/>
            <person name="DeBarry J."/>
            <person name="Dreyer I."/>
            <person name="Elias M."/>
            <person name="Engstrom E.M."/>
            <person name="Estelle M."/>
            <person name="Feng L."/>
            <person name="Finet C."/>
            <person name="Floyd S.K."/>
            <person name="Frommer W.B."/>
            <person name="Fujita T."/>
            <person name="Gramzow L."/>
            <person name="Gutensohn M."/>
            <person name="Harholt J."/>
            <person name="Hattori M."/>
            <person name="Heyl A."/>
            <person name="Hirai T."/>
            <person name="Hiwatashi Y."/>
            <person name="Ishikawa M."/>
            <person name="Iwata M."/>
            <person name="Karol K.G."/>
            <person name="Koehler B."/>
            <person name="Kolukisaoglu U."/>
            <person name="Kubo M."/>
            <person name="Kurata T."/>
            <person name="Lalonde S."/>
            <person name="Li K."/>
            <person name="Li Y."/>
            <person name="Litt A."/>
            <person name="Lyons E."/>
            <person name="Manning G."/>
            <person name="Maruyama T."/>
            <person name="Michael T.P."/>
            <person name="Mikami K."/>
            <person name="Miyazaki S."/>
            <person name="Morinaga S."/>
            <person name="Murata T."/>
            <person name="Mueller-Roeber B."/>
            <person name="Nelson D.R."/>
            <person name="Obara M."/>
            <person name="Oguri Y."/>
            <person name="Olmstead R.G."/>
            <person name="Onodera N."/>
            <person name="Petersen B.L."/>
            <person name="Pils B."/>
            <person name="Prigge M."/>
            <person name="Rensing S.A."/>
            <person name="Riano-Pachon D.M."/>
            <person name="Roberts A.W."/>
            <person name="Sato Y."/>
            <person name="Scheller H.V."/>
            <person name="Schulz B."/>
            <person name="Schulz C."/>
            <person name="Shakirov E.V."/>
            <person name="Shibagaki N."/>
            <person name="Shinohara N."/>
            <person name="Shippen D.E."/>
            <person name="Soerensen I."/>
            <person name="Sotooka R."/>
            <person name="Sugimoto N."/>
            <person name="Sugita M."/>
            <person name="Sumikawa N."/>
            <person name="Tanurdzic M."/>
            <person name="Theissen G."/>
            <person name="Ulvskov P."/>
            <person name="Wakazuki S."/>
            <person name="Weng J.K."/>
            <person name="Willats W.W."/>
            <person name="Wipf D."/>
            <person name="Wolf P.G."/>
            <person name="Yang L."/>
            <person name="Zimmer A.D."/>
            <person name="Zhu Q."/>
            <person name="Mitros T."/>
            <person name="Hellsten U."/>
            <person name="Loque D."/>
            <person name="Otillar R."/>
            <person name="Salamov A."/>
            <person name="Schmutz J."/>
            <person name="Shapiro H."/>
            <person name="Lindquist E."/>
            <person name="Lucas S."/>
            <person name="Rokhsar D."/>
            <person name="Grigoriev I.V."/>
        </authorList>
    </citation>
    <scope>NUCLEOTIDE SEQUENCE [LARGE SCALE GENOMIC DNA]</scope>
</reference>
<dbReference type="KEGG" id="smo:SELMODRAFT_83164"/>
<evidence type="ECO:0000313" key="5">
    <source>
        <dbReference type="Proteomes" id="UP000001514"/>
    </source>
</evidence>
<dbReference type="FunFam" id="3.30.460.10:FF:000025">
    <property type="entry name" value="probable GTP diphosphokinase CRSH, chloroplastic"/>
    <property type="match status" value="1"/>
</dbReference>
<dbReference type="GO" id="GO:0009507">
    <property type="term" value="C:chloroplast"/>
    <property type="evidence" value="ECO:0000318"/>
    <property type="project" value="GO_Central"/>
</dbReference>
<evidence type="ECO:0000313" key="4">
    <source>
        <dbReference type="EMBL" id="EFJ33802.1"/>
    </source>
</evidence>
<accession>D8R0W8</accession>
<feature type="compositionally biased region" description="Basic and acidic residues" evidence="2">
    <location>
        <begin position="101"/>
        <end position="112"/>
    </location>
</feature>
<keyword evidence="1" id="KW-0106">Calcium</keyword>
<dbReference type="Gene3D" id="3.30.460.10">
    <property type="entry name" value="Beta Polymerase, domain 2"/>
    <property type="match status" value="1"/>
</dbReference>
<dbReference type="OMA" id="CYRTREV"/>
<dbReference type="PROSITE" id="PS00018">
    <property type="entry name" value="EF_HAND_1"/>
    <property type="match status" value="2"/>
</dbReference>
<dbReference type="PANTHER" id="PTHR21262">
    <property type="entry name" value="GUANOSINE-3',5'-BIS DIPHOSPHATE 3'-PYROPHOSPHOHYDROLASE"/>
    <property type="match status" value="1"/>
</dbReference>
<protein>
    <recommendedName>
        <fullName evidence="3">EF-hand domain-containing protein</fullName>
    </recommendedName>
</protein>
<dbReference type="Gene3D" id="1.10.238.10">
    <property type="entry name" value="EF-hand"/>
    <property type="match status" value="1"/>
</dbReference>
<dbReference type="AlphaFoldDB" id="D8R0W8"/>
<dbReference type="Gramene" id="EFJ33802">
    <property type="protein sequence ID" value="EFJ33802"/>
    <property type="gene ID" value="SELMODRAFT_83164"/>
</dbReference>